<sequence length="23" mass="2762">MRWRGDRETTVIQRSDLMSVVII</sequence>
<dbReference type="EMBL" id="GGEC01059980">
    <property type="protein sequence ID" value="MBX40464.1"/>
    <property type="molecule type" value="Transcribed_RNA"/>
</dbReference>
<reference evidence="1" key="1">
    <citation type="submission" date="2018-02" db="EMBL/GenBank/DDBJ databases">
        <title>Rhizophora mucronata_Transcriptome.</title>
        <authorList>
            <person name="Meera S.P."/>
            <person name="Sreeshan A."/>
            <person name="Augustine A."/>
        </authorList>
    </citation>
    <scope>NUCLEOTIDE SEQUENCE</scope>
    <source>
        <tissue evidence="1">Leaf</tissue>
    </source>
</reference>
<evidence type="ECO:0000313" key="1">
    <source>
        <dbReference type="EMBL" id="MBX40464.1"/>
    </source>
</evidence>
<protein>
    <submittedName>
        <fullName evidence="1">Uncharacterized protein</fullName>
    </submittedName>
</protein>
<organism evidence="1">
    <name type="scientific">Rhizophora mucronata</name>
    <name type="common">Asiatic mangrove</name>
    <dbReference type="NCBI Taxonomy" id="61149"/>
    <lineage>
        <taxon>Eukaryota</taxon>
        <taxon>Viridiplantae</taxon>
        <taxon>Streptophyta</taxon>
        <taxon>Embryophyta</taxon>
        <taxon>Tracheophyta</taxon>
        <taxon>Spermatophyta</taxon>
        <taxon>Magnoliopsida</taxon>
        <taxon>eudicotyledons</taxon>
        <taxon>Gunneridae</taxon>
        <taxon>Pentapetalae</taxon>
        <taxon>rosids</taxon>
        <taxon>fabids</taxon>
        <taxon>Malpighiales</taxon>
        <taxon>Rhizophoraceae</taxon>
        <taxon>Rhizophora</taxon>
    </lineage>
</organism>
<accession>A0A2P2NDA6</accession>
<name>A0A2P2NDA6_RHIMU</name>
<proteinExistence type="predicted"/>
<dbReference type="AlphaFoldDB" id="A0A2P2NDA6"/>